<name>A0A4S2LJR5_OPIFE</name>
<gene>
    <name evidence="7" type="ORF">CRM22_007074</name>
</gene>
<evidence type="ECO:0000256" key="5">
    <source>
        <dbReference type="SAM" id="Phobius"/>
    </source>
</evidence>
<dbReference type="Gene3D" id="1.20.1070.10">
    <property type="entry name" value="Rhodopsin 7-helix transmembrane proteins"/>
    <property type="match status" value="1"/>
</dbReference>
<keyword evidence="3 5" id="KW-1133">Transmembrane helix</keyword>
<feature type="domain" description="G-protein coupled receptors family 1 profile" evidence="6">
    <location>
        <begin position="58"/>
        <end position="282"/>
    </location>
</feature>
<dbReference type="EMBL" id="SJOL01007277">
    <property type="protein sequence ID" value="TGZ63146.1"/>
    <property type="molecule type" value="Genomic_DNA"/>
</dbReference>
<dbReference type="Pfam" id="PF00001">
    <property type="entry name" value="7tm_1"/>
    <property type="match status" value="1"/>
</dbReference>
<evidence type="ECO:0000256" key="2">
    <source>
        <dbReference type="ARBA" id="ARBA00022692"/>
    </source>
</evidence>
<dbReference type="InterPro" id="IPR000276">
    <property type="entry name" value="GPCR_Rhodpsn"/>
</dbReference>
<feature type="transmembrane region" description="Helical" evidence="5">
    <location>
        <begin position="39"/>
        <end position="65"/>
    </location>
</feature>
<accession>A0A4S2LJR5</accession>
<dbReference type="PROSITE" id="PS50262">
    <property type="entry name" value="G_PROTEIN_RECEP_F1_2"/>
    <property type="match status" value="1"/>
</dbReference>
<feature type="transmembrane region" description="Helical" evidence="5">
    <location>
        <begin position="136"/>
        <end position="156"/>
    </location>
</feature>
<dbReference type="SUPFAM" id="SSF81321">
    <property type="entry name" value="Family A G protein-coupled receptor-like"/>
    <property type="match status" value="1"/>
</dbReference>
<evidence type="ECO:0000256" key="3">
    <source>
        <dbReference type="ARBA" id="ARBA00022989"/>
    </source>
</evidence>
<evidence type="ECO:0000313" key="8">
    <source>
        <dbReference type="Proteomes" id="UP000308267"/>
    </source>
</evidence>
<protein>
    <recommendedName>
        <fullName evidence="6">G-protein coupled receptors family 1 profile domain-containing protein</fullName>
    </recommendedName>
</protein>
<sequence length="351" mass="39977">MANPTTNLPFNPREYLEACEKLTHESKTEDRMVCALLSVVGWICAYILQILCGTGLLGTPTIIIIIVSKPRHLTRPLIYLICMLISGWVSNIVIGWIRLFPSRGLPYATNGTVYFYVQHISPLSYTASSMVSNCFFASYSNVLIVASLDRFMAIFFPVKAMRLRKHHAWIAVGTAALFTTLTILPTSSSITWVSVDSQRVCWYRKDRTASLVIDQLFSYILPPFVILTLNVVFYGRIRIMYGKRGKFGKHSTEFQQLRASLTLFLLSTFYVVFTMPGTVFIFNSLVNIGKQEQRGHTIQVSRGTVYLLWGVFFLRELANNCVIIIQVPWRVLLFKESFSAFIITWLNFGIL</sequence>
<evidence type="ECO:0000256" key="1">
    <source>
        <dbReference type="ARBA" id="ARBA00004370"/>
    </source>
</evidence>
<evidence type="ECO:0000256" key="4">
    <source>
        <dbReference type="ARBA" id="ARBA00023136"/>
    </source>
</evidence>
<keyword evidence="2 5" id="KW-0812">Transmembrane</keyword>
<organism evidence="7 8">
    <name type="scientific">Opisthorchis felineus</name>
    <dbReference type="NCBI Taxonomy" id="147828"/>
    <lineage>
        <taxon>Eukaryota</taxon>
        <taxon>Metazoa</taxon>
        <taxon>Spiralia</taxon>
        <taxon>Lophotrochozoa</taxon>
        <taxon>Platyhelminthes</taxon>
        <taxon>Trematoda</taxon>
        <taxon>Digenea</taxon>
        <taxon>Opisthorchiida</taxon>
        <taxon>Opisthorchiata</taxon>
        <taxon>Opisthorchiidae</taxon>
        <taxon>Opisthorchis</taxon>
    </lineage>
</organism>
<dbReference type="OrthoDB" id="5987909at2759"/>
<proteinExistence type="predicted"/>
<dbReference type="InterPro" id="IPR017452">
    <property type="entry name" value="GPCR_Rhodpsn_7TM"/>
</dbReference>
<dbReference type="GO" id="GO:0004930">
    <property type="term" value="F:G protein-coupled receptor activity"/>
    <property type="evidence" value="ECO:0007669"/>
    <property type="project" value="InterPro"/>
</dbReference>
<comment type="subcellular location">
    <subcellularLocation>
        <location evidence="1">Membrane</location>
    </subcellularLocation>
</comment>
<feature type="transmembrane region" description="Helical" evidence="5">
    <location>
        <begin position="168"/>
        <end position="195"/>
    </location>
</feature>
<dbReference type="AlphaFoldDB" id="A0A4S2LJR5"/>
<comment type="caution">
    <text evidence="7">The sequence shown here is derived from an EMBL/GenBank/DDBJ whole genome shotgun (WGS) entry which is preliminary data.</text>
</comment>
<evidence type="ECO:0000259" key="6">
    <source>
        <dbReference type="PROSITE" id="PS50262"/>
    </source>
</evidence>
<feature type="transmembrane region" description="Helical" evidence="5">
    <location>
        <begin position="77"/>
        <end position="97"/>
    </location>
</feature>
<feature type="transmembrane region" description="Helical" evidence="5">
    <location>
        <begin position="257"/>
        <end position="286"/>
    </location>
</feature>
<dbReference type="Proteomes" id="UP000308267">
    <property type="component" value="Unassembled WGS sequence"/>
</dbReference>
<dbReference type="GO" id="GO:0016020">
    <property type="term" value="C:membrane"/>
    <property type="evidence" value="ECO:0007669"/>
    <property type="project" value="UniProtKB-SubCell"/>
</dbReference>
<reference evidence="7 8" key="1">
    <citation type="journal article" date="2019" name="BMC Genomics">
        <title>New insights from Opisthorchis felineus genome: update on genomics of the epidemiologically important liver flukes.</title>
        <authorList>
            <person name="Ershov N.I."/>
            <person name="Mordvinov V.A."/>
            <person name="Prokhortchouk E.B."/>
            <person name="Pakharukova M.Y."/>
            <person name="Gunbin K.V."/>
            <person name="Ustyantsev K."/>
            <person name="Genaev M.A."/>
            <person name="Blinov A.G."/>
            <person name="Mazur A."/>
            <person name="Boulygina E."/>
            <person name="Tsygankova S."/>
            <person name="Khrameeva E."/>
            <person name="Chekanov N."/>
            <person name="Fan G."/>
            <person name="Xiao A."/>
            <person name="Zhang H."/>
            <person name="Xu X."/>
            <person name="Yang H."/>
            <person name="Solovyev V."/>
            <person name="Lee S.M."/>
            <person name="Liu X."/>
            <person name="Afonnikov D.A."/>
            <person name="Skryabin K.G."/>
        </authorList>
    </citation>
    <scope>NUCLEOTIDE SEQUENCE [LARGE SCALE GENOMIC DNA]</scope>
    <source>
        <strain evidence="7">AK-0245</strain>
        <tissue evidence="7">Whole organism</tissue>
    </source>
</reference>
<keyword evidence="4 5" id="KW-0472">Membrane</keyword>
<keyword evidence="8" id="KW-1185">Reference proteome</keyword>
<feature type="transmembrane region" description="Helical" evidence="5">
    <location>
        <begin position="215"/>
        <end position="237"/>
    </location>
</feature>
<evidence type="ECO:0000313" key="7">
    <source>
        <dbReference type="EMBL" id="TGZ63146.1"/>
    </source>
</evidence>